<accession>A0A2H0V278</accession>
<dbReference type="AlphaFoldDB" id="A0A2H0V278"/>
<evidence type="ECO:0000313" key="1">
    <source>
        <dbReference type="EMBL" id="PIR93187.1"/>
    </source>
</evidence>
<sequence length="474" mass="51460">MALPRIIQGGMGAGVSSWRLARAVSMLGHLGVVSGVALDTILIRRLQLGDLDGHIKRALDHFPNQNIAQRIYEQYFIAGGKSYAAPFKRASLWSLCPSMELQQLTVVANFVEAWLAKEGHKGIVGINYLEKIQLPNLASIYGAMLAGVDYVLMGAGIPWEIPGILDIFVNHDKSSLKVNVAGADKGDDFSMSFNPREVIGEISDKLRCPYFLAIIASNTLALSLKKKSNGKVDGFVIEGPTAGGHNAPPRGEMILSENGEPIYGEKDVVDLEKIKSLGLPFWLAGSYANRLEEALKEGAAGIQVGTPFAFCEESGLSPDLKRRALELIRAGKARVYTDSKASPTGFPFKVLLLGDTISDEVVYKQRSRICDLGYLRTVFKREDGSAGYRCPSQPVDVFLAKSGNLQDAGGHKCLCNALLSNIGLEQIQAIGYREKPLITSGADFSFVAGLLADLTDNNIEYTAADVIKRIEKYF</sequence>
<dbReference type="SUPFAM" id="SSF51412">
    <property type="entry name" value="Inosine monophosphate dehydrogenase (IMPDH)"/>
    <property type="match status" value="1"/>
</dbReference>
<dbReference type="PANTHER" id="PTHR32332:SF33">
    <property type="entry name" value="NITRONATE MONOOXYGENASE DOMAIN-CONTAINING PROTEIN"/>
    <property type="match status" value="1"/>
</dbReference>
<dbReference type="Proteomes" id="UP000228626">
    <property type="component" value="Unassembled WGS sequence"/>
</dbReference>
<keyword evidence="1" id="KW-0560">Oxidoreductase</keyword>
<gene>
    <name evidence="1" type="ORF">COT99_01855</name>
</gene>
<dbReference type="Pfam" id="PF03060">
    <property type="entry name" value="NMO"/>
    <property type="match status" value="1"/>
</dbReference>
<protein>
    <submittedName>
        <fullName evidence="1">2-nitropropane dioxygenase</fullName>
    </submittedName>
</protein>
<dbReference type="Gene3D" id="3.20.20.70">
    <property type="entry name" value="Aldolase class I"/>
    <property type="match status" value="1"/>
</dbReference>
<keyword evidence="1" id="KW-0223">Dioxygenase</keyword>
<proteinExistence type="predicted"/>
<dbReference type="InterPro" id="IPR013785">
    <property type="entry name" value="Aldolase_TIM"/>
</dbReference>
<dbReference type="GO" id="GO:0051213">
    <property type="term" value="F:dioxygenase activity"/>
    <property type="evidence" value="ECO:0007669"/>
    <property type="project" value="UniProtKB-KW"/>
</dbReference>
<organism evidence="1 2">
    <name type="scientific">Candidatus Falkowbacteria bacterium CG10_big_fil_rev_8_21_14_0_10_43_10</name>
    <dbReference type="NCBI Taxonomy" id="1974567"/>
    <lineage>
        <taxon>Bacteria</taxon>
        <taxon>Candidatus Falkowiibacteriota</taxon>
    </lineage>
</organism>
<dbReference type="PANTHER" id="PTHR32332">
    <property type="entry name" value="2-NITROPROPANE DIOXYGENASE"/>
    <property type="match status" value="1"/>
</dbReference>
<comment type="caution">
    <text evidence="1">The sequence shown here is derived from an EMBL/GenBank/DDBJ whole genome shotgun (WGS) entry which is preliminary data.</text>
</comment>
<dbReference type="EMBL" id="PFAR01000024">
    <property type="protein sequence ID" value="PIR93187.1"/>
    <property type="molecule type" value="Genomic_DNA"/>
</dbReference>
<reference evidence="2" key="1">
    <citation type="submission" date="2017-09" db="EMBL/GenBank/DDBJ databases">
        <title>Depth-based differentiation of microbial function through sediment-hosted aquifers and enrichment of novel symbionts in the deep terrestrial subsurface.</title>
        <authorList>
            <person name="Probst A.J."/>
            <person name="Ladd B."/>
            <person name="Jarett J.K."/>
            <person name="Geller-Mcgrath D.E."/>
            <person name="Sieber C.M.K."/>
            <person name="Emerson J.B."/>
            <person name="Anantharaman K."/>
            <person name="Thomas B.C."/>
            <person name="Malmstrom R."/>
            <person name="Stieglmeier M."/>
            <person name="Klingl A."/>
            <person name="Woyke T."/>
            <person name="Ryan C.M."/>
            <person name="Banfield J.F."/>
        </authorList>
    </citation>
    <scope>NUCLEOTIDE SEQUENCE [LARGE SCALE GENOMIC DNA]</scope>
</reference>
<evidence type="ECO:0000313" key="2">
    <source>
        <dbReference type="Proteomes" id="UP000228626"/>
    </source>
</evidence>
<name>A0A2H0V278_9BACT</name>